<evidence type="ECO:0000256" key="2">
    <source>
        <dbReference type="ARBA" id="ARBA00022729"/>
    </source>
</evidence>
<dbReference type="InterPro" id="IPR051058">
    <property type="entry name" value="GDSL_Est/Lipase"/>
</dbReference>
<dbReference type="STRING" id="375574.GCA_001418035_02083"/>
<feature type="chain" id="PRO_5005503981" evidence="6">
    <location>
        <begin position="24"/>
        <end position="673"/>
    </location>
</feature>
<dbReference type="PANTHER" id="PTHR45648:SF22">
    <property type="entry name" value="GDSL LIPASE_ACYLHYDROLASE FAMILY PROTEIN (AFU_ORTHOLOGUE AFUA_4G14700)"/>
    <property type="match status" value="1"/>
</dbReference>
<dbReference type="Pfam" id="PF00657">
    <property type="entry name" value="Lipase_GDSL"/>
    <property type="match status" value="1"/>
</dbReference>
<dbReference type="RefSeq" id="WP_055434211.1">
    <property type="nucleotide sequence ID" value="NZ_CYHA01000005.1"/>
</dbReference>
<keyword evidence="2 6" id="KW-0732">Signal</keyword>
<evidence type="ECO:0000256" key="3">
    <source>
        <dbReference type="ARBA" id="ARBA00022801"/>
    </source>
</evidence>
<dbReference type="Gene3D" id="3.40.50.1110">
    <property type="entry name" value="SGNH hydrolase"/>
    <property type="match status" value="1"/>
</dbReference>
<dbReference type="SUPFAM" id="SSF103515">
    <property type="entry name" value="Autotransporter"/>
    <property type="match status" value="1"/>
</dbReference>
<dbReference type="PROSITE" id="PS01098">
    <property type="entry name" value="LIPASE_GDSL_SER"/>
    <property type="match status" value="1"/>
</dbReference>
<name>A0A0K6H390_9NEIS</name>
<sequence>MQFRLAITAAATILALQAPGATAQVFGNIYFFGDSLTDGGAFGGLGPLPPGARFTVDNAPNHADYLAAALGLQSVATNSANPATSQSGNNFAQGGARSEEVGNAGPGGLEIRDLPTQISDHLARTGGRADGNAVYFVWSGGNDIPAAAATPATAQATAAASATALAMQLGLLKARGANLIIAPNLPAFGNTPAAFYAVIDALPASDATKAALRSATGSILRNGPTLEAASQQARVNQALQMLASSLTGQTSGPIFEATLGQLTTGYATARSALNTLSQYYNLTADGALMASGANVIRADTQTLFAEVLANPAAFGLSNVTGSACPAGVSSLICTSADVNGSERYLFADDRHPSPATHRILGEYFASFLNAARFAEVVTAAPQGVVQGARQALDARYRTLDGAMRPAGAVDVYASVTGGEDHAGPASADPKGLVTAGIGYQLNATTMLGLAFTTGKTESELSSVGQAESRSHQLTATYNLRQGPLWVDADAFFGQSDIDTRRTVHLGPLTRTETGSTSASQAGARVQGGYWVTLGPVRTGPMAGLRYDKVEVKALVENGSNSTTQHFGEQTVKSQVGTLGWTLTAPLGRFTPYAALSYNHAFNDDRRWVEAGLVNTRGEYRMQTAQRDRNWTEWQLGTSANLAKAMDGYLHVQGSSGREGGHALGVTLGLSGRF</sequence>
<gene>
    <name evidence="8" type="ORF">Ga0061063_2298</name>
</gene>
<dbReference type="InterPro" id="IPR036514">
    <property type="entry name" value="SGNH_hydro_sf"/>
</dbReference>
<dbReference type="GO" id="GO:0006629">
    <property type="term" value="P:lipid metabolic process"/>
    <property type="evidence" value="ECO:0007669"/>
    <property type="project" value="InterPro"/>
</dbReference>
<accession>A0A0K6H390</accession>
<dbReference type="InterPro" id="IPR036709">
    <property type="entry name" value="Autotransporte_beta_dom_sf"/>
</dbReference>
<dbReference type="InterPro" id="IPR005546">
    <property type="entry name" value="Autotransporte_beta"/>
</dbReference>
<evidence type="ECO:0000256" key="4">
    <source>
        <dbReference type="PIRSR" id="PIRSR037375-1"/>
    </source>
</evidence>
<evidence type="ECO:0000256" key="1">
    <source>
        <dbReference type="ARBA" id="ARBA00008668"/>
    </source>
</evidence>
<evidence type="ECO:0000313" key="9">
    <source>
        <dbReference type="Proteomes" id="UP000243535"/>
    </source>
</evidence>
<dbReference type="Gene3D" id="2.40.128.130">
    <property type="entry name" value="Autotransporter beta-domain"/>
    <property type="match status" value="1"/>
</dbReference>
<feature type="region of interest" description="Disordered" evidence="5">
    <location>
        <begin position="81"/>
        <end position="110"/>
    </location>
</feature>
<dbReference type="Pfam" id="PF03797">
    <property type="entry name" value="Autotransporter"/>
    <property type="match status" value="1"/>
</dbReference>
<dbReference type="GO" id="GO:0016298">
    <property type="term" value="F:lipase activity"/>
    <property type="evidence" value="ECO:0007669"/>
    <property type="project" value="InterPro"/>
</dbReference>
<dbReference type="SUPFAM" id="SSF52266">
    <property type="entry name" value="SGNH hydrolase"/>
    <property type="match status" value="1"/>
</dbReference>
<feature type="active site" evidence="4">
    <location>
        <position position="348"/>
    </location>
</feature>
<dbReference type="PROSITE" id="PS51208">
    <property type="entry name" value="AUTOTRANSPORTER"/>
    <property type="match status" value="1"/>
</dbReference>
<comment type="similarity">
    <text evidence="1">Belongs to the 'GDSL' lipolytic enzyme family.</text>
</comment>
<feature type="active site" description="Nucleophile" evidence="4">
    <location>
        <position position="35"/>
    </location>
</feature>
<feature type="domain" description="Autotransporter" evidence="7">
    <location>
        <begin position="404"/>
        <end position="673"/>
    </location>
</feature>
<feature type="signal peptide" evidence="6">
    <location>
        <begin position="1"/>
        <end position="23"/>
    </location>
</feature>
<proteinExistence type="inferred from homology"/>
<dbReference type="InterPro" id="IPR008265">
    <property type="entry name" value="Lipase_GDSL_AS"/>
</dbReference>
<keyword evidence="9" id="KW-1185">Reference proteome</keyword>
<feature type="active site" evidence="4">
    <location>
        <position position="351"/>
    </location>
</feature>
<dbReference type="InterPro" id="IPR017186">
    <property type="entry name" value="Lipase_autotranspt_EstA"/>
</dbReference>
<dbReference type="PANTHER" id="PTHR45648">
    <property type="entry name" value="GDSL LIPASE/ACYLHYDROLASE FAMILY PROTEIN (AFU_ORTHOLOGUE AFUA_4G14700)"/>
    <property type="match status" value="1"/>
</dbReference>
<evidence type="ECO:0000256" key="5">
    <source>
        <dbReference type="SAM" id="MobiDB-lite"/>
    </source>
</evidence>
<dbReference type="EMBL" id="CYHA01000005">
    <property type="protein sequence ID" value="CUA85194.1"/>
    <property type="molecule type" value="Genomic_DNA"/>
</dbReference>
<reference evidence="9" key="1">
    <citation type="submission" date="2015-08" db="EMBL/GenBank/DDBJ databases">
        <authorList>
            <person name="Varghese N."/>
        </authorList>
    </citation>
    <scope>NUCLEOTIDE SEQUENCE [LARGE SCALE GENOMIC DNA]</scope>
    <source>
        <strain evidence="9">DSM 17901</strain>
    </source>
</reference>
<dbReference type="PIRSF" id="PIRSF037375">
    <property type="entry name" value="Autotrns_EstA"/>
    <property type="match status" value="1"/>
</dbReference>
<dbReference type="OrthoDB" id="5292073at2"/>
<evidence type="ECO:0000313" key="8">
    <source>
        <dbReference type="EMBL" id="CUA85194.1"/>
    </source>
</evidence>
<protein>
    <submittedName>
        <fullName evidence="8">Phospholipase/lecithinase/hemolysin</fullName>
    </submittedName>
</protein>
<dbReference type="InterPro" id="IPR001087">
    <property type="entry name" value="GDSL"/>
</dbReference>
<evidence type="ECO:0000256" key="6">
    <source>
        <dbReference type="SAM" id="SignalP"/>
    </source>
</evidence>
<dbReference type="SMART" id="SM00869">
    <property type="entry name" value="Autotransporter"/>
    <property type="match status" value="1"/>
</dbReference>
<keyword evidence="3" id="KW-0378">Hydrolase</keyword>
<organism evidence="8 9">
    <name type="scientific">Gulbenkiania indica</name>
    <dbReference type="NCBI Taxonomy" id="375574"/>
    <lineage>
        <taxon>Bacteria</taxon>
        <taxon>Pseudomonadati</taxon>
        <taxon>Pseudomonadota</taxon>
        <taxon>Betaproteobacteria</taxon>
        <taxon>Neisseriales</taxon>
        <taxon>Chromobacteriaceae</taxon>
        <taxon>Gulbenkiania</taxon>
    </lineage>
</organism>
<dbReference type="AlphaFoldDB" id="A0A0K6H390"/>
<feature type="compositionally biased region" description="Polar residues" evidence="5">
    <location>
        <begin position="81"/>
        <end position="92"/>
    </location>
</feature>
<evidence type="ECO:0000259" key="7">
    <source>
        <dbReference type="PROSITE" id="PS51208"/>
    </source>
</evidence>
<dbReference type="Proteomes" id="UP000243535">
    <property type="component" value="Unassembled WGS sequence"/>
</dbReference>